<dbReference type="EMBL" id="UHAQ01000002">
    <property type="protein sequence ID" value="SUK50588.1"/>
    <property type="molecule type" value="Genomic_DNA"/>
</dbReference>
<dbReference type="PROSITE" id="PS50943">
    <property type="entry name" value="HTH_CROC1"/>
    <property type="match status" value="1"/>
</dbReference>
<protein>
    <submittedName>
        <fullName evidence="2">Pathogenicity island protein</fullName>
    </submittedName>
</protein>
<organism evidence="2 3">
    <name type="scientific">Staphylococcus aureus</name>
    <dbReference type="NCBI Taxonomy" id="1280"/>
    <lineage>
        <taxon>Bacteria</taxon>
        <taxon>Bacillati</taxon>
        <taxon>Bacillota</taxon>
        <taxon>Bacilli</taxon>
        <taxon>Bacillales</taxon>
        <taxon>Staphylococcaceae</taxon>
        <taxon>Staphylococcus</taxon>
    </lineage>
</organism>
<proteinExistence type="predicted"/>
<dbReference type="GO" id="GO:0003677">
    <property type="term" value="F:DNA binding"/>
    <property type="evidence" value="ECO:0007669"/>
    <property type="project" value="InterPro"/>
</dbReference>
<gene>
    <name evidence="2" type="ORF">NCTC5664_01973</name>
</gene>
<dbReference type="InterPro" id="IPR001387">
    <property type="entry name" value="Cro/C1-type_HTH"/>
</dbReference>
<dbReference type="InterPro" id="IPR010982">
    <property type="entry name" value="Lambda_DNA-bd_dom_sf"/>
</dbReference>
<sequence>MKNKFRVILAERKLKISDVYCATGIAKTTLYGLYHEKTKNPDSYTIMKLCKYLEITPNEFFGIDNN</sequence>
<evidence type="ECO:0000313" key="2">
    <source>
        <dbReference type="EMBL" id="SUK50588.1"/>
    </source>
</evidence>
<dbReference type="Pfam" id="PF13443">
    <property type="entry name" value="HTH_26"/>
    <property type="match status" value="1"/>
</dbReference>
<dbReference type="Gene3D" id="1.10.260.40">
    <property type="entry name" value="lambda repressor-like DNA-binding domains"/>
    <property type="match status" value="1"/>
</dbReference>
<dbReference type="AlphaFoldDB" id="A0A380DVY4"/>
<dbReference type="RefSeq" id="WP_111762499.1">
    <property type="nucleotide sequence ID" value="NZ_CP084107.1"/>
</dbReference>
<evidence type="ECO:0000259" key="1">
    <source>
        <dbReference type="PROSITE" id="PS50943"/>
    </source>
</evidence>
<name>A0A380DVY4_STAAU</name>
<reference evidence="2 3" key="1">
    <citation type="submission" date="2018-06" db="EMBL/GenBank/DDBJ databases">
        <authorList>
            <consortium name="Pathogen Informatics"/>
            <person name="Doyle S."/>
        </authorList>
    </citation>
    <scope>NUCLEOTIDE SEQUENCE [LARGE SCALE GENOMIC DNA]</scope>
    <source>
        <strain evidence="2 3">NCTC5664</strain>
    </source>
</reference>
<dbReference type="SUPFAM" id="SSF47413">
    <property type="entry name" value="lambda repressor-like DNA-binding domains"/>
    <property type="match status" value="1"/>
</dbReference>
<evidence type="ECO:0000313" key="3">
    <source>
        <dbReference type="Proteomes" id="UP000254502"/>
    </source>
</evidence>
<dbReference type="Proteomes" id="UP000254502">
    <property type="component" value="Unassembled WGS sequence"/>
</dbReference>
<feature type="domain" description="HTH cro/C1-type" evidence="1">
    <location>
        <begin position="22"/>
        <end position="60"/>
    </location>
</feature>
<accession>A0A380DVY4</accession>